<dbReference type="GO" id="GO:0016020">
    <property type="term" value="C:membrane"/>
    <property type="evidence" value="ECO:0007669"/>
    <property type="project" value="InterPro"/>
</dbReference>
<evidence type="ECO:0000256" key="1">
    <source>
        <dbReference type="SAM" id="Phobius"/>
    </source>
</evidence>
<gene>
    <name evidence="3" type="ORF">BTO16_15625</name>
</gene>
<keyword evidence="4" id="KW-1185">Reference proteome</keyword>
<name>A0A2S7WI31_9FLAO</name>
<keyword evidence="1" id="KW-0812">Transmembrane</keyword>
<organism evidence="3 4">
    <name type="scientific">Polaribacter glomeratus</name>
    <dbReference type="NCBI Taxonomy" id="102"/>
    <lineage>
        <taxon>Bacteria</taxon>
        <taxon>Pseudomonadati</taxon>
        <taxon>Bacteroidota</taxon>
        <taxon>Flavobacteriia</taxon>
        <taxon>Flavobacteriales</taxon>
        <taxon>Flavobacteriaceae</taxon>
    </lineage>
</organism>
<dbReference type="RefSeq" id="WP_105022585.1">
    <property type="nucleotide sequence ID" value="NZ_MSCM01000002.1"/>
</dbReference>
<accession>A0A2S7WI31</accession>
<reference evidence="3 4" key="1">
    <citation type="submission" date="2016-12" db="EMBL/GenBank/DDBJ databases">
        <title>Trade-off between light-utilization and light-protection in marine flavobacteria.</title>
        <authorList>
            <person name="Kumagai Y."/>
            <person name="Yoshizawa S."/>
            <person name="Kogure K."/>
            <person name="Iwasaki W."/>
        </authorList>
    </citation>
    <scope>NUCLEOTIDE SEQUENCE [LARGE SCALE GENOMIC DNA]</scope>
    <source>
        <strain evidence="3 4">ATCC 43844</strain>
    </source>
</reference>
<comment type="caution">
    <text evidence="3">The sequence shown here is derived from an EMBL/GenBank/DDBJ whole genome shotgun (WGS) entry which is preliminary data.</text>
</comment>
<feature type="domain" description="Mechanosensitive ion channel MscS" evidence="2">
    <location>
        <begin position="212"/>
        <end position="271"/>
    </location>
</feature>
<dbReference type="OrthoDB" id="1493289at2"/>
<dbReference type="PANTHER" id="PTHR30221">
    <property type="entry name" value="SMALL-CONDUCTANCE MECHANOSENSITIVE CHANNEL"/>
    <property type="match status" value="1"/>
</dbReference>
<protein>
    <recommendedName>
        <fullName evidence="2">Mechanosensitive ion channel MscS domain-containing protein</fullName>
    </recommendedName>
</protein>
<dbReference type="InterPro" id="IPR045275">
    <property type="entry name" value="MscS_archaea/bacteria_type"/>
</dbReference>
<dbReference type="Proteomes" id="UP000239068">
    <property type="component" value="Unassembled WGS sequence"/>
</dbReference>
<dbReference type="Pfam" id="PF05552">
    <property type="entry name" value="MS_channel_1st_1"/>
    <property type="match status" value="2"/>
</dbReference>
<dbReference type="InterPro" id="IPR006685">
    <property type="entry name" value="MscS_channel_2nd"/>
</dbReference>
<keyword evidence="1" id="KW-0472">Membrane</keyword>
<dbReference type="Pfam" id="PF00924">
    <property type="entry name" value="MS_channel_2nd"/>
    <property type="match status" value="1"/>
</dbReference>
<evidence type="ECO:0000313" key="4">
    <source>
        <dbReference type="Proteomes" id="UP000239068"/>
    </source>
</evidence>
<evidence type="ECO:0000313" key="3">
    <source>
        <dbReference type="EMBL" id="PQJ77265.1"/>
    </source>
</evidence>
<dbReference type="AlphaFoldDB" id="A0A2S7WI31"/>
<feature type="transmembrane region" description="Helical" evidence="1">
    <location>
        <begin position="159"/>
        <end position="180"/>
    </location>
</feature>
<dbReference type="PANTHER" id="PTHR30221:SF1">
    <property type="entry name" value="SMALL-CONDUCTANCE MECHANOSENSITIVE CHANNEL"/>
    <property type="match status" value="1"/>
</dbReference>
<feature type="transmembrane region" description="Helical" evidence="1">
    <location>
        <begin position="186"/>
        <end position="208"/>
    </location>
</feature>
<proteinExistence type="predicted"/>
<keyword evidence="1" id="KW-1133">Transmembrane helix</keyword>
<sequence length="281" mass="31137">METISDIKNLTMTSLNQMAHNIAEAAPKVLFAILILMIGWILTKLVTFLLKRALKFSKVDKLTEVINEKNLFGKTDLKFNVTSVIVGFVKWVLFLVFLIIASDIMNWEIVSIEIGKLLSYLPKLFSAITLFMIGLYIANFIKKTIKGLFESFDLQGGSIISSFVFYIIIVTITVTAMNQAGVNTDLITNNLTLILGGLLTTVVIGFGLGSKDIINSLLFSFYSKRNFEIGQLITIGDISGKIISIDNICLSVQVSNGDEIVIPIKEVVSKIVIKKKEKNTN</sequence>
<dbReference type="Gene3D" id="1.10.287.1260">
    <property type="match status" value="2"/>
</dbReference>
<evidence type="ECO:0000259" key="2">
    <source>
        <dbReference type="Pfam" id="PF00924"/>
    </source>
</evidence>
<feature type="transmembrane region" description="Helical" evidence="1">
    <location>
        <begin position="120"/>
        <end position="138"/>
    </location>
</feature>
<dbReference type="EMBL" id="MSCM01000002">
    <property type="protein sequence ID" value="PQJ77265.1"/>
    <property type="molecule type" value="Genomic_DNA"/>
</dbReference>
<feature type="transmembrane region" description="Helical" evidence="1">
    <location>
        <begin position="29"/>
        <end position="50"/>
    </location>
</feature>
<feature type="transmembrane region" description="Helical" evidence="1">
    <location>
        <begin position="79"/>
        <end position="100"/>
    </location>
</feature>
<dbReference type="InterPro" id="IPR008910">
    <property type="entry name" value="MSC_TM_helix"/>
</dbReference>
<dbReference type="GO" id="GO:0008381">
    <property type="term" value="F:mechanosensitive monoatomic ion channel activity"/>
    <property type="evidence" value="ECO:0007669"/>
    <property type="project" value="InterPro"/>
</dbReference>